<dbReference type="InterPro" id="IPR050390">
    <property type="entry name" value="C5-Methyltransferase"/>
</dbReference>
<feature type="compositionally biased region" description="Polar residues" evidence="6">
    <location>
        <begin position="163"/>
        <end position="178"/>
    </location>
</feature>
<keyword evidence="2 5" id="KW-0489">Methyltransferase</keyword>
<feature type="compositionally biased region" description="Polar residues" evidence="6">
    <location>
        <begin position="186"/>
        <end position="198"/>
    </location>
</feature>
<dbReference type="InterPro" id="IPR001525">
    <property type="entry name" value="C5_MeTfrase"/>
</dbReference>
<evidence type="ECO:0000256" key="3">
    <source>
        <dbReference type="ARBA" id="ARBA00022679"/>
    </source>
</evidence>
<name>A0A1U7LN47_NEOID</name>
<feature type="compositionally biased region" description="Acidic residues" evidence="6">
    <location>
        <begin position="60"/>
        <end position="84"/>
    </location>
</feature>
<evidence type="ECO:0000256" key="6">
    <source>
        <dbReference type="SAM" id="MobiDB-lite"/>
    </source>
</evidence>
<dbReference type="GO" id="GO:0003677">
    <property type="term" value="F:DNA binding"/>
    <property type="evidence" value="ECO:0007669"/>
    <property type="project" value="TreeGrafter"/>
</dbReference>
<dbReference type="Gene3D" id="3.40.50.150">
    <property type="entry name" value="Vaccinia Virus protein VP39"/>
    <property type="match status" value="1"/>
</dbReference>
<evidence type="ECO:0000313" key="7">
    <source>
        <dbReference type="EMBL" id="OLL24074.1"/>
    </source>
</evidence>
<dbReference type="STRING" id="1198029.A0A1U7LN47"/>
<organism evidence="7 8">
    <name type="scientific">Neolecta irregularis (strain DAH-3)</name>
    <dbReference type="NCBI Taxonomy" id="1198029"/>
    <lineage>
        <taxon>Eukaryota</taxon>
        <taxon>Fungi</taxon>
        <taxon>Dikarya</taxon>
        <taxon>Ascomycota</taxon>
        <taxon>Taphrinomycotina</taxon>
        <taxon>Neolectales</taxon>
        <taxon>Neolectaceae</taxon>
        <taxon>Neolecta</taxon>
    </lineage>
</organism>
<dbReference type="InterPro" id="IPR018117">
    <property type="entry name" value="C5_DNA_meth_AS"/>
</dbReference>
<keyword evidence="4 5" id="KW-0949">S-adenosyl-L-methionine</keyword>
<evidence type="ECO:0000256" key="2">
    <source>
        <dbReference type="ARBA" id="ARBA00022603"/>
    </source>
</evidence>
<dbReference type="GO" id="GO:0032259">
    <property type="term" value="P:methylation"/>
    <property type="evidence" value="ECO:0007669"/>
    <property type="project" value="UniProtKB-KW"/>
</dbReference>
<dbReference type="PROSITE" id="PS00094">
    <property type="entry name" value="C5_MTASE_1"/>
    <property type="match status" value="1"/>
</dbReference>
<reference evidence="7 8" key="1">
    <citation type="submission" date="2016-04" db="EMBL/GenBank/DDBJ databases">
        <title>Evolutionary innovation and constraint leading to complex multicellularity in the Ascomycota.</title>
        <authorList>
            <person name="Cisse O."/>
            <person name="Nguyen A."/>
            <person name="Hewitt D.A."/>
            <person name="Jedd G."/>
            <person name="Stajich J.E."/>
        </authorList>
    </citation>
    <scope>NUCLEOTIDE SEQUENCE [LARGE SCALE GENOMIC DNA]</scope>
    <source>
        <strain evidence="7 8">DAH-3</strain>
    </source>
</reference>
<keyword evidence="8" id="KW-1185">Reference proteome</keyword>
<dbReference type="GO" id="GO:0003886">
    <property type="term" value="F:DNA (cytosine-5-)-methyltransferase activity"/>
    <property type="evidence" value="ECO:0007669"/>
    <property type="project" value="UniProtKB-EC"/>
</dbReference>
<feature type="compositionally biased region" description="Basic and acidic residues" evidence="6">
    <location>
        <begin position="245"/>
        <end position="279"/>
    </location>
</feature>
<evidence type="ECO:0000256" key="5">
    <source>
        <dbReference type="PROSITE-ProRule" id="PRU01016"/>
    </source>
</evidence>
<gene>
    <name evidence="7" type="ORF">NEOLI_003187</name>
</gene>
<feature type="region of interest" description="Disordered" evidence="6">
    <location>
        <begin position="245"/>
        <end position="285"/>
    </location>
</feature>
<feature type="compositionally biased region" description="Basic and acidic residues" evidence="6">
    <location>
        <begin position="126"/>
        <end position="136"/>
    </location>
</feature>
<accession>A0A1U7LN47</accession>
<proteinExistence type="inferred from homology"/>
<dbReference type="Pfam" id="PF00145">
    <property type="entry name" value="DNA_methylase"/>
    <property type="match status" value="1"/>
</dbReference>
<feature type="compositionally biased region" description="Basic residues" evidence="6">
    <location>
        <begin position="206"/>
        <end position="219"/>
    </location>
</feature>
<feature type="compositionally biased region" description="Basic and acidic residues" evidence="6">
    <location>
        <begin position="153"/>
        <end position="162"/>
    </location>
</feature>
<dbReference type="OrthoDB" id="414133at2759"/>
<dbReference type="SUPFAM" id="SSF53335">
    <property type="entry name" value="S-adenosyl-L-methionine-dependent methyltransferases"/>
    <property type="match status" value="1"/>
</dbReference>
<dbReference type="InterPro" id="IPR029063">
    <property type="entry name" value="SAM-dependent_MTases_sf"/>
</dbReference>
<dbReference type="AlphaFoldDB" id="A0A1U7LN47"/>
<dbReference type="PROSITE" id="PS51679">
    <property type="entry name" value="SAM_MT_C5"/>
    <property type="match status" value="1"/>
</dbReference>
<evidence type="ECO:0000256" key="1">
    <source>
        <dbReference type="ARBA" id="ARBA00011975"/>
    </source>
</evidence>
<feature type="region of interest" description="Disordered" evidence="6">
    <location>
        <begin position="153"/>
        <end position="225"/>
    </location>
</feature>
<dbReference type="EMBL" id="LXFE01000996">
    <property type="protein sequence ID" value="OLL24074.1"/>
    <property type="molecule type" value="Genomic_DNA"/>
</dbReference>
<keyword evidence="3 5" id="KW-0808">Transferase</keyword>
<feature type="region of interest" description="Disordered" evidence="6">
    <location>
        <begin position="104"/>
        <end position="141"/>
    </location>
</feature>
<comment type="caution">
    <text evidence="7">The sequence shown here is derived from an EMBL/GenBank/DDBJ whole genome shotgun (WGS) entry which is preliminary data.</text>
</comment>
<sequence>MKRVYRYFDEPESATICKSDSEMAIEASIKSESASLNSFETDEDYDLDIFNKWLDEPFDDEELDPTYVDEEGAGESDGSGDEEERTARRIESRKYQKNLENVKFKVQIKNEDDNAGEQDVVEEDKDAWPIEDKSESARSGSFAILPSFRKYIQEEKDRESAANRDSTSPVQQPSNYTSDPPPDTIFSCTERQGTLQSEQRTDGPPLHRRGRIQYRRKPGKPPARLEELFRIPGLVSATFIPIRRARGDVEPDNDNRPQEPRERPPKRQRVLTKENDVRSADVQTKATTPVNPLLETVDDIDDWQQVDSYRPYEIGQFWAIDNIIVFQVLGLYTREEEGMEILAARIQLYLPYFRILNDNLHNDPKEVCEISHDDTPVYLRIGHYVPEKVHVTFLPWHDENPSNQDGPYKCRWKYTPADRCFTYTVPCTDSFRLTAGKTPTVADFFAGAGGLSKAAAEEGCNIEYAVEKDSDASNAWRENAIADRRANFAAASGQIFNMPIENYVESLLTKEIEIKHVDILLFGPPCQGFSRANPGGMNDTKNRNLVFYIAQTVFLIKPKYIMVENVPGILDAPGKFYFEAMLKDLLQLGYAVSYNILLAATFGDPQVRYRVILVASAPGYLHPYQPCAHITNTNEFNTVHRVLEGLSATTRNHTADHHPYLYPDWIYMNKRYLRLSIHPQQPATTLRAAPTDRWRCLRVIRPNPRANAQIRLLTPREAIMIQGFSRKFHLEGSYAAQFRQAGNAVPLGLGRAVIKSIIDAFRRNVSGAVTPFGRMIEVQGRLPRFDLEDDGREDLDIPLVHPRLRITQDNEIEYQIKDLPSLEDESKAVKDHEQRIDQFIVRVPYTIFVEPIATPQSEESGSEDTFIQEPDTDEIAERFSGNDPNTQEIWCVGTQTWKPKGAFNKRQQRLREDNKAKCEACLRNERRHQ</sequence>
<evidence type="ECO:0000313" key="8">
    <source>
        <dbReference type="Proteomes" id="UP000186594"/>
    </source>
</evidence>
<evidence type="ECO:0000256" key="4">
    <source>
        <dbReference type="ARBA" id="ARBA00022691"/>
    </source>
</evidence>
<dbReference type="PANTHER" id="PTHR10629:SF52">
    <property type="entry name" value="DNA (CYTOSINE-5)-METHYLTRANSFERASE 1"/>
    <property type="match status" value="1"/>
</dbReference>
<dbReference type="Proteomes" id="UP000186594">
    <property type="component" value="Unassembled WGS sequence"/>
</dbReference>
<feature type="active site" evidence="5">
    <location>
        <position position="526"/>
    </location>
</feature>
<feature type="compositionally biased region" description="Acidic residues" evidence="6">
    <location>
        <begin position="113"/>
        <end position="125"/>
    </location>
</feature>
<comment type="similarity">
    <text evidence="5">Belongs to the class I-like SAM-binding methyltransferase superfamily. C5-methyltransferase family.</text>
</comment>
<dbReference type="GO" id="GO:0044027">
    <property type="term" value="P:negative regulation of gene expression via chromosomal CpG island methylation"/>
    <property type="evidence" value="ECO:0007669"/>
    <property type="project" value="TreeGrafter"/>
</dbReference>
<dbReference type="PRINTS" id="PR00105">
    <property type="entry name" value="C5METTRFRASE"/>
</dbReference>
<dbReference type="Gene3D" id="3.90.120.10">
    <property type="entry name" value="DNA Methylase, subunit A, domain 2"/>
    <property type="match status" value="1"/>
</dbReference>
<dbReference type="PANTHER" id="PTHR10629">
    <property type="entry name" value="CYTOSINE-SPECIFIC METHYLTRANSFERASE"/>
    <property type="match status" value="1"/>
</dbReference>
<feature type="region of interest" description="Disordered" evidence="6">
    <location>
        <begin position="60"/>
        <end position="92"/>
    </location>
</feature>
<protein>
    <recommendedName>
        <fullName evidence="1">DNA (cytosine-5-)-methyltransferase</fullName>
        <ecNumber evidence="1">2.1.1.37</ecNumber>
    </recommendedName>
</protein>
<dbReference type="GO" id="GO:0005634">
    <property type="term" value="C:nucleus"/>
    <property type="evidence" value="ECO:0007669"/>
    <property type="project" value="TreeGrafter"/>
</dbReference>
<dbReference type="EC" id="2.1.1.37" evidence="1"/>